<evidence type="ECO:0000313" key="2">
    <source>
        <dbReference type="EMBL" id="KAB0804157.1"/>
    </source>
</evidence>
<protein>
    <submittedName>
        <fullName evidence="2">Uncharacterized protein</fullName>
    </submittedName>
</protein>
<evidence type="ECO:0000256" key="1">
    <source>
        <dbReference type="SAM" id="MobiDB-lite"/>
    </source>
</evidence>
<organism evidence="2 3">
    <name type="scientific">Photinus pyralis</name>
    <name type="common">Common eastern firefly</name>
    <name type="synonym">Lampyris pyralis</name>
    <dbReference type="NCBI Taxonomy" id="7054"/>
    <lineage>
        <taxon>Eukaryota</taxon>
        <taxon>Metazoa</taxon>
        <taxon>Ecdysozoa</taxon>
        <taxon>Arthropoda</taxon>
        <taxon>Hexapoda</taxon>
        <taxon>Insecta</taxon>
        <taxon>Pterygota</taxon>
        <taxon>Neoptera</taxon>
        <taxon>Endopterygota</taxon>
        <taxon>Coleoptera</taxon>
        <taxon>Polyphaga</taxon>
        <taxon>Elateriformia</taxon>
        <taxon>Elateroidea</taxon>
        <taxon>Lampyridae</taxon>
        <taxon>Lampyrinae</taxon>
        <taxon>Photinus</taxon>
    </lineage>
</organism>
<sequence>MSYAVVTFLNNDDEETDEYYSSEIPMSWLCENNTKCWWPAQISLEKARKLADNLDYVSTDDAEKGRGKRKVTQPTKLLSDDDSEPQISSKSWRQFTNIALPPQLPSCSSNNLSQAEGVTPHVNIARMPIIIPEPLENTFIELEIDNNNFQVDLMWREEILLLLLFKNTT</sequence>
<dbReference type="Proteomes" id="UP000327044">
    <property type="component" value="Unassembled WGS sequence"/>
</dbReference>
<name>A0A5N4B3H3_PHOPY</name>
<reference evidence="2 3" key="1">
    <citation type="journal article" date="2018" name="Elife">
        <title>Firefly genomes illuminate parallel origins of bioluminescence in beetles.</title>
        <authorList>
            <person name="Fallon T.R."/>
            <person name="Lower S.E."/>
            <person name="Chang C.H."/>
            <person name="Bessho-Uehara M."/>
            <person name="Martin G.J."/>
            <person name="Bewick A.J."/>
            <person name="Behringer M."/>
            <person name="Debat H.J."/>
            <person name="Wong I."/>
            <person name="Day J.C."/>
            <person name="Suvorov A."/>
            <person name="Silva C.J."/>
            <person name="Stanger-Hall K.F."/>
            <person name="Hall D.W."/>
            <person name="Schmitz R.J."/>
            <person name="Nelson D.R."/>
            <person name="Lewis S.M."/>
            <person name="Shigenobu S."/>
            <person name="Bybee S.M."/>
            <person name="Larracuente A.M."/>
            <person name="Oba Y."/>
            <person name="Weng J.K."/>
        </authorList>
    </citation>
    <scope>NUCLEOTIDE SEQUENCE [LARGE SCALE GENOMIC DNA]</scope>
    <source>
        <strain evidence="2">1611_PpyrPB1</strain>
        <tissue evidence="2">Whole body</tissue>
    </source>
</reference>
<evidence type="ECO:0000313" key="3">
    <source>
        <dbReference type="Proteomes" id="UP000327044"/>
    </source>
</evidence>
<accession>A0A5N4B3H3</accession>
<keyword evidence="3" id="KW-1185">Reference proteome</keyword>
<dbReference type="AlphaFoldDB" id="A0A5N4B3H3"/>
<gene>
    <name evidence="2" type="ORF">PPYR_01127</name>
</gene>
<proteinExistence type="predicted"/>
<feature type="region of interest" description="Disordered" evidence="1">
    <location>
        <begin position="60"/>
        <end position="86"/>
    </location>
</feature>
<dbReference type="EMBL" id="VVIM01000001">
    <property type="protein sequence ID" value="KAB0804157.1"/>
    <property type="molecule type" value="Genomic_DNA"/>
</dbReference>
<comment type="caution">
    <text evidence="2">The sequence shown here is derived from an EMBL/GenBank/DDBJ whole genome shotgun (WGS) entry which is preliminary data.</text>
</comment>
<dbReference type="InParanoid" id="A0A5N4B3H3"/>